<dbReference type="Gene3D" id="2.40.50.180">
    <property type="entry name" value="CheA-289, Domain 4"/>
    <property type="match status" value="2"/>
</dbReference>
<dbReference type="InterPro" id="IPR036061">
    <property type="entry name" value="CheW-like_dom_sf"/>
</dbReference>
<dbReference type="Pfam" id="PF01584">
    <property type="entry name" value="CheW"/>
    <property type="match status" value="3"/>
</dbReference>
<dbReference type="PANTHER" id="PTHR22617">
    <property type="entry name" value="CHEMOTAXIS SENSOR HISTIDINE KINASE-RELATED"/>
    <property type="match status" value="1"/>
</dbReference>
<accession>A0ABS7UJA9</accession>
<dbReference type="PANTHER" id="PTHR22617:SF23">
    <property type="entry name" value="CHEMOTAXIS PROTEIN CHEW"/>
    <property type="match status" value="1"/>
</dbReference>
<dbReference type="RefSeq" id="WP_224125171.1">
    <property type="nucleotide sequence ID" value="NZ_JAIQZJ010000019.1"/>
</dbReference>
<evidence type="ECO:0000259" key="1">
    <source>
        <dbReference type="PROSITE" id="PS50851"/>
    </source>
</evidence>
<feature type="domain" description="CheW-like" evidence="1">
    <location>
        <begin position="163"/>
        <end position="301"/>
    </location>
</feature>
<dbReference type="SMART" id="SM00260">
    <property type="entry name" value="CheW"/>
    <property type="match status" value="2"/>
</dbReference>
<comment type="caution">
    <text evidence="2">The sequence shown here is derived from an EMBL/GenBank/DDBJ whole genome shotgun (WGS) entry which is preliminary data.</text>
</comment>
<evidence type="ECO:0000313" key="3">
    <source>
        <dbReference type="Proteomes" id="UP000780875"/>
    </source>
</evidence>
<organism evidence="2 3">
    <name type="scientific">Nocardioides mangrovi</name>
    <dbReference type="NCBI Taxonomy" id="2874580"/>
    <lineage>
        <taxon>Bacteria</taxon>
        <taxon>Bacillati</taxon>
        <taxon>Actinomycetota</taxon>
        <taxon>Actinomycetes</taxon>
        <taxon>Propionibacteriales</taxon>
        <taxon>Nocardioidaceae</taxon>
        <taxon>Nocardioides</taxon>
    </lineage>
</organism>
<keyword evidence="3" id="KW-1185">Reference proteome</keyword>
<evidence type="ECO:0000313" key="2">
    <source>
        <dbReference type="EMBL" id="MBZ5740870.1"/>
    </source>
</evidence>
<sequence>MPTDPVYGLLQLGELDLALPLSALREVVPRPERLTPLPVATTGLVGAMGLRSMVLPVIDLRPLLGLADTPPADQVVVVVAHDHHVVGLVVDRVLGVTRVPDADLVELSTAHGELLVSHAFQHEDPARPVSVLAAAHLHALPGIPRVAEQPAAVAVHGTGTGRGESLTLVRCGDQVLALEVASIHTTIPLTDVRRSMLTSGDCLGVTSYAGREVPVVDPMTLVGTPPLGEDDVRSGVVLDLGPGYVVLAVTDLVELRTAGDGVLPVPGFAHHRPDLVRGAIEVGSGACLVVDGAGLRAEPSLLALASVNVELAVATDAGGELVDVLTRGAAGATGGPAYLTYTAGVALASPLEQVVEILPYAEALTPSPVKHVAGFLVHRGRTVPVVPLARVLGQEPGQRGPSSCLLLVELGEERVALAVDSLGGIEPLEWTDPDHRRVSGELAHAVQDAPLVRLAGGSRLVPALDLQDLAAALGLAGALRPVVEPAAA</sequence>
<reference evidence="2 3" key="1">
    <citation type="submission" date="2021-09" db="EMBL/GenBank/DDBJ databases">
        <title>Whole genome sequence of Nocardioides sp. GBK3QG-3.</title>
        <authorList>
            <person name="Tuo L."/>
        </authorList>
    </citation>
    <scope>NUCLEOTIDE SEQUENCE [LARGE SCALE GENOMIC DNA]</scope>
    <source>
        <strain evidence="2 3">GBK3QG-3</strain>
    </source>
</reference>
<dbReference type="InterPro" id="IPR039315">
    <property type="entry name" value="CheW"/>
</dbReference>
<dbReference type="PROSITE" id="PS50851">
    <property type="entry name" value="CHEW"/>
    <property type="match status" value="3"/>
</dbReference>
<feature type="domain" description="CheW-like" evidence="1">
    <location>
        <begin position="4"/>
        <end position="143"/>
    </location>
</feature>
<feature type="domain" description="CheW-like" evidence="1">
    <location>
        <begin position="334"/>
        <end position="475"/>
    </location>
</feature>
<dbReference type="Proteomes" id="UP000780875">
    <property type="component" value="Unassembled WGS sequence"/>
</dbReference>
<dbReference type="SUPFAM" id="SSF50341">
    <property type="entry name" value="CheW-like"/>
    <property type="match status" value="3"/>
</dbReference>
<dbReference type="InterPro" id="IPR002545">
    <property type="entry name" value="CheW-lke_dom"/>
</dbReference>
<gene>
    <name evidence="2" type="ORF">K8U61_22065</name>
</gene>
<proteinExistence type="predicted"/>
<dbReference type="EMBL" id="JAIQZJ010000019">
    <property type="protein sequence ID" value="MBZ5740870.1"/>
    <property type="molecule type" value="Genomic_DNA"/>
</dbReference>
<name>A0ABS7UJA9_9ACTN</name>
<protein>
    <submittedName>
        <fullName evidence="2">Chemotaxis protein CheW</fullName>
    </submittedName>
</protein>